<evidence type="ECO:0000259" key="4">
    <source>
        <dbReference type="Pfam" id="PF18052"/>
    </source>
</evidence>
<dbReference type="OrthoDB" id="688937at2759"/>
<keyword evidence="7" id="KW-1185">Reference proteome</keyword>
<dbReference type="PANTHER" id="PTHR47186:SF59">
    <property type="entry name" value="LEUCINE-RICH REPEAT DOMAIN, L DOMAIN-CONTAINING PROTEIN"/>
    <property type="match status" value="1"/>
</dbReference>
<dbReference type="Proteomes" id="UP000187203">
    <property type="component" value="Unassembled WGS sequence"/>
</dbReference>
<dbReference type="PANTHER" id="PTHR47186">
    <property type="entry name" value="LEUCINE-RICH REPEAT-CONTAINING PROTEIN 57"/>
    <property type="match status" value="1"/>
</dbReference>
<gene>
    <name evidence="6" type="ORF">COLO4_12881</name>
</gene>
<dbReference type="EMBL" id="AWUE01014978">
    <property type="protein sequence ID" value="OMP00140.1"/>
    <property type="molecule type" value="Genomic_DNA"/>
</dbReference>
<dbReference type="Pfam" id="PF25019">
    <property type="entry name" value="LRR_R13L1-DRL21"/>
    <property type="match status" value="1"/>
</dbReference>
<accession>A0A1R3JZ60</accession>
<evidence type="ECO:0000256" key="1">
    <source>
        <dbReference type="ARBA" id="ARBA00022737"/>
    </source>
</evidence>
<dbReference type="Pfam" id="PF18052">
    <property type="entry name" value="Rx_N"/>
    <property type="match status" value="1"/>
</dbReference>
<feature type="domain" description="R13L1/DRL21-like LRR repeat region" evidence="5">
    <location>
        <begin position="144"/>
        <end position="263"/>
    </location>
</feature>
<evidence type="ECO:0000256" key="3">
    <source>
        <dbReference type="ARBA" id="ARBA00022821"/>
    </source>
</evidence>
<dbReference type="InterPro" id="IPR056789">
    <property type="entry name" value="LRR_R13L1-DRL21"/>
</dbReference>
<evidence type="ECO:0000256" key="2">
    <source>
        <dbReference type="ARBA" id="ARBA00022741"/>
    </source>
</evidence>
<keyword evidence="2" id="KW-0547">Nucleotide-binding</keyword>
<name>A0A1R3JZ60_9ROSI</name>
<keyword evidence="1" id="KW-0677">Repeat</keyword>
<dbReference type="GO" id="GO:0006952">
    <property type="term" value="P:defense response"/>
    <property type="evidence" value="ECO:0007669"/>
    <property type="project" value="UniProtKB-KW"/>
</dbReference>
<reference evidence="7" key="1">
    <citation type="submission" date="2013-09" db="EMBL/GenBank/DDBJ databases">
        <title>Corchorus olitorius genome sequencing.</title>
        <authorList>
            <person name="Alam M."/>
            <person name="Haque M.S."/>
            <person name="Islam M.S."/>
            <person name="Emdad E.M."/>
            <person name="Islam M.M."/>
            <person name="Ahmed B."/>
            <person name="Halim A."/>
            <person name="Hossen Q.M.M."/>
            <person name="Hossain M.Z."/>
            <person name="Ahmed R."/>
            <person name="Khan M.M."/>
            <person name="Islam R."/>
            <person name="Rashid M.M."/>
            <person name="Khan S.A."/>
            <person name="Rahman M.S."/>
            <person name="Alam M."/>
            <person name="Yahiya A.S."/>
            <person name="Khan M.S."/>
            <person name="Azam M.S."/>
            <person name="Haque T."/>
            <person name="Lashkar M.Z.H."/>
            <person name="Akhand A.I."/>
            <person name="Morshed G."/>
            <person name="Roy S."/>
            <person name="Uddin K.S."/>
            <person name="Rabeya T."/>
            <person name="Hossain A.S."/>
            <person name="Chowdhury A."/>
            <person name="Snigdha A.R."/>
            <person name="Mortoza M.S."/>
            <person name="Matin S.A."/>
            <person name="Hoque S.M.E."/>
            <person name="Islam M.K."/>
            <person name="Roy D.K."/>
            <person name="Haider R."/>
            <person name="Moosa M.M."/>
            <person name="Elias S.M."/>
            <person name="Hasan A.M."/>
            <person name="Jahan S."/>
            <person name="Shafiuddin M."/>
            <person name="Mahmood N."/>
            <person name="Shommy N.S."/>
        </authorList>
    </citation>
    <scope>NUCLEOTIDE SEQUENCE [LARGE SCALE GENOMIC DNA]</scope>
    <source>
        <strain evidence="7">cv. O-4</strain>
    </source>
</reference>
<evidence type="ECO:0000259" key="5">
    <source>
        <dbReference type="Pfam" id="PF25019"/>
    </source>
</evidence>
<protein>
    <submittedName>
        <fullName evidence="6">Cc-nbs-lrr resistance protein</fullName>
    </submittedName>
</protein>
<dbReference type="Gene3D" id="1.20.5.4130">
    <property type="match status" value="1"/>
</dbReference>
<dbReference type="GO" id="GO:0000166">
    <property type="term" value="F:nucleotide binding"/>
    <property type="evidence" value="ECO:0007669"/>
    <property type="project" value="UniProtKB-KW"/>
</dbReference>
<dbReference type="InterPro" id="IPR041118">
    <property type="entry name" value="Rx_N"/>
</dbReference>
<feature type="domain" description="Disease resistance N-terminal" evidence="4">
    <location>
        <begin position="5"/>
        <end position="98"/>
    </location>
</feature>
<evidence type="ECO:0000313" key="6">
    <source>
        <dbReference type="EMBL" id="OMP00140.1"/>
    </source>
</evidence>
<evidence type="ECO:0000313" key="7">
    <source>
        <dbReference type="Proteomes" id="UP000187203"/>
    </source>
</evidence>
<proteinExistence type="predicted"/>
<sequence length="286" mass="32313">MADAIVSAVLNQLLTIIDREIEHEVRLVVGIEQEVEKMRNTFQTIQAVLVDAENRHLKEDAVKLWLDKLKHISYDIDDVLDEWNTAILKSKIKRDDQAQGSSWPKRRVQSPSTSFDLSSKTLEEVVLQEGGSFYETETSSSCSLKDLGKLIHLRGNLKIFGLGNVEEASEAKEARLSTKTGLQSLSLRFDVINAEPKQNTGRTEDEAFVLQALQPPQNLQILEMGFCEVMPKLERLSILECPLLKTLPRHLLQTGALKELVIRKNHSIFRRHFNKETGEGMTALGL</sequence>
<keyword evidence="3" id="KW-0611">Plant defense</keyword>
<dbReference type="AlphaFoldDB" id="A0A1R3JZ60"/>
<organism evidence="6 7">
    <name type="scientific">Corchorus olitorius</name>
    <dbReference type="NCBI Taxonomy" id="93759"/>
    <lineage>
        <taxon>Eukaryota</taxon>
        <taxon>Viridiplantae</taxon>
        <taxon>Streptophyta</taxon>
        <taxon>Embryophyta</taxon>
        <taxon>Tracheophyta</taxon>
        <taxon>Spermatophyta</taxon>
        <taxon>Magnoliopsida</taxon>
        <taxon>eudicotyledons</taxon>
        <taxon>Gunneridae</taxon>
        <taxon>Pentapetalae</taxon>
        <taxon>rosids</taxon>
        <taxon>malvids</taxon>
        <taxon>Malvales</taxon>
        <taxon>Malvaceae</taxon>
        <taxon>Grewioideae</taxon>
        <taxon>Apeibeae</taxon>
        <taxon>Corchorus</taxon>
    </lineage>
</organism>
<dbReference type="STRING" id="93759.A0A1R3JZ60"/>
<dbReference type="SUPFAM" id="SSF52047">
    <property type="entry name" value="RNI-like"/>
    <property type="match status" value="1"/>
</dbReference>
<comment type="caution">
    <text evidence="6">The sequence shown here is derived from an EMBL/GenBank/DDBJ whole genome shotgun (WGS) entry which is preliminary data.</text>
</comment>